<dbReference type="Proteomes" id="UP000220102">
    <property type="component" value="Unassembled WGS sequence"/>
</dbReference>
<keyword evidence="2" id="KW-1185">Reference proteome</keyword>
<protein>
    <submittedName>
        <fullName evidence="1">Uncharacterized protein</fullName>
    </submittedName>
</protein>
<organism evidence="1 2">
    <name type="scientific">Longibacter salinarum</name>
    <dbReference type="NCBI Taxonomy" id="1850348"/>
    <lineage>
        <taxon>Bacteria</taxon>
        <taxon>Pseudomonadati</taxon>
        <taxon>Rhodothermota</taxon>
        <taxon>Rhodothermia</taxon>
        <taxon>Rhodothermales</taxon>
        <taxon>Salisaetaceae</taxon>
        <taxon>Longibacter</taxon>
    </lineage>
</organism>
<sequence length="82" mass="9495">MEVLVPNGAKNMITTVTWTVSLKDYKRENVYEEAAERRKFLLSAADFTIRPSNKRIQTFGRTTSLPHDVVEPKSRMFYASRV</sequence>
<dbReference type="EMBL" id="PDEQ01000007">
    <property type="protein sequence ID" value="PEN12567.1"/>
    <property type="molecule type" value="Genomic_DNA"/>
</dbReference>
<name>A0A2A8CVE3_9BACT</name>
<gene>
    <name evidence="1" type="ORF">CRI94_13685</name>
</gene>
<evidence type="ECO:0000313" key="1">
    <source>
        <dbReference type="EMBL" id="PEN12567.1"/>
    </source>
</evidence>
<proteinExistence type="predicted"/>
<reference evidence="1 2" key="1">
    <citation type="submission" date="2017-10" db="EMBL/GenBank/DDBJ databases">
        <title>Draft genome of Longibacter Salinarum.</title>
        <authorList>
            <person name="Goh K.M."/>
            <person name="Shamsir M.S."/>
            <person name="Lim S.W."/>
        </authorList>
    </citation>
    <scope>NUCLEOTIDE SEQUENCE [LARGE SCALE GENOMIC DNA]</scope>
    <source>
        <strain evidence="1 2">KCTC 52045</strain>
    </source>
</reference>
<comment type="caution">
    <text evidence="1">The sequence shown here is derived from an EMBL/GenBank/DDBJ whole genome shotgun (WGS) entry which is preliminary data.</text>
</comment>
<accession>A0A2A8CVE3</accession>
<dbReference type="AlphaFoldDB" id="A0A2A8CVE3"/>
<evidence type="ECO:0000313" key="2">
    <source>
        <dbReference type="Proteomes" id="UP000220102"/>
    </source>
</evidence>